<dbReference type="Proteomes" id="UP000217199">
    <property type="component" value="Unassembled WGS sequence"/>
</dbReference>
<dbReference type="InParanoid" id="A0A286ULV0"/>
<keyword evidence="6" id="KW-1185">Reference proteome</keyword>
<evidence type="ECO:0000313" key="5">
    <source>
        <dbReference type="EMBL" id="PAV20587.1"/>
    </source>
</evidence>
<name>A0A286ULV0_9AGAM</name>
<accession>A0A286ULV0</accession>
<feature type="region of interest" description="Disordered" evidence="4">
    <location>
        <begin position="1"/>
        <end position="41"/>
    </location>
</feature>
<feature type="compositionally biased region" description="Pro residues" evidence="4">
    <location>
        <begin position="28"/>
        <end position="39"/>
    </location>
</feature>
<evidence type="ECO:0000256" key="1">
    <source>
        <dbReference type="ARBA" id="ARBA00004173"/>
    </source>
</evidence>
<comment type="subcellular location">
    <subcellularLocation>
        <location evidence="1">Mitochondrion</location>
    </subcellularLocation>
</comment>
<dbReference type="GO" id="GO:0005739">
    <property type="term" value="C:mitochondrion"/>
    <property type="evidence" value="ECO:0007669"/>
    <property type="project" value="UniProtKB-SubCell"/>
</dbReference>
<comment type="similarity">
    <text evidence="3">Belongs to the alpha-ketoglutarate dehydrogenase component 4 family.</text>
</comment>
<organism evidence="5 6">
    <name type="scientific">Pyrrhoderma noxium</name>
    <dbReference type="NCBI Taxonomy" id="2282107"/>
    <lineage>
        <taxon>Eukaryota</taxon>
        <taxon>Fungi</taxon>
        <taxon>Dikarya</taxon>
        <taxon>Basidiomycota</taxon>
        <taxon>Agaricomycotina</taxon>
        <taxon>Agaricomycetes</taxon>
        <taxon>Hymenochaetales</taxon>
        <taxon>Hymenochaetaceae</taxon>
        <taxon>Pyrrhoderma</taxon>
    </lineage>
</organism>
<dbReference type="EMBL" id="NBII01000003">
    <property type="protein sequence ID" value="PAV20587.1"/>
    <property type="molecule type" value="Genomic_DNA"/>
</dbReference>
<protein>
    <submittedName>
        <fullName evidence="5">Uncharacterized protein</fullName>
    </submittedName>
</protein>
<evidence type="ECO:0000313" key="6">
    <source>
        <dbReference type="Proteomes" id="UP000217199"/>
    </source>
</evidence>
<reference evidence="5 6" key="1">
    <citation type="journal article" date="2017" name="Mol. Ecol.">
        <title>Comparative and population genomic landscape of Phellinus noxius: A hypervariable fungus causing root rot in trees.</title>
        <authorList>
            <person name="Chung C.L."/>
            <person name="Lee T.J."/>
            <person name="Akiba M."/>
            <person name="Lee H.H."/>
            <person name="Kuo T.H."/>
            <person name="Liu D."/>
            <person name="Ke H.M."/>
            <person name="Yokoi T."/>
            <person name="Roa M.B."/>
            <person name="Lu M.J."/>
            <person name="Chang Y.Y."/>
            <person name="Ann P.J."/>
            <person name="Tsai J.N."/>
            <person name="Chen C.Y."/>
            <person name="Tzean S.S."/>
            <person name="Ota Y."/>
            <person name="Hattori T."/>
            <person name="Sahashi N."/>
            <person name="Liou R.F."/>
            <person name="Kikuchi T."/>
            <person name="Tsai I.J."/>
        </authorList>
    </citation>
    <scope>NUCLEOTIDE SEQUENCE [LARGE SCALE GENOMIC DNA]</scope>
    <source>
        <strain evidence="5 6">FFPRI411160</strain>
    </source>
</reference>
<evidence type="ECO:0000256" key="4">
    <source>
        <dbReference type="SAM" id="MobiDB-lite"/>
    </source>
</evidence>
<sequence length="110" mass="12258">MFPSVARASARTHKPLIHFIGKRQWPSKPEPPTAHPAGPPEYKAHFEDFLKKFKQALAGPSSTKASSRETSDSSAYEEFWQAPSRLWNPRVHHLTEAEVEAIQSGGASLH</sequence>
<dbReference type="InterPro" id="IPR020373">
    <property type="entry name" value="Kgd4/YMR-31"/>
</dbReference>
<proteinExistence type="inferred from homology"/>
<keyword evidence="2" id="KW-0496">Mitochondrion</keyword>
<comment type="caution">
    <text evidence="5">The sequence shown here is derived from an EMBL/GenBank/DDBJ whole genome shotgun (WGS) entry which is preliminary data.</text>
</comment>
<dbReference type="GO" id="GO:0006103">
    <property type="term" value="P:2-oxoglutarate metabolic process"/>
    <property type="evidence" value="ECO:0007669"/>
    <property type="project" value="InterPro"/>
</dbReference>
<evidence type="ECO:0000256" key="3">
    <source>
        <dbReference type="ARBA" id="ARBA00043970"/>
    </source>
</evidence>
<dbReference type="Pfam" id="PF10937">
    <property type="entry name" value="Kgd4-YMR31"/>
    <property type="match status" value="1"/>
</dbReference>
<evidence type="ECO:0000256" key="2">
    <source>
        <dbReference type="ARBA" id="ARBA00023128"/>
    </source>
</evidence>
<gene>
    <name evidence="5" type="ORF">PNOK_0321400</name>
</gene>
<dbReference type="OrthoDB" id="2116030at2759"/>
<dbReference type="AlphaFoldDB" id="A0A286ULV0"/>